<feature type="region of interest" description="Disordered" evidence="9">
    <location>
        <begin position="1"/>
        <end position="53"/>
    </location>
</feature>
<feature type="transmembrane region" description="Helical" evidence="10">
    <location>
        <begin position="422"/>
        <end position="447"/>
    </location>
</feature>
<feature type="transmembrane region" description="Helical" evidence="10">
    <location>
        <begin position="63"/>
        <end position="81"/>
    </location>
</feature>
<dbReference type="GO" id="GO:0016020">
    <property type="term" value="C:membrane"/>
    <property type="evidence" value="ECO:0007669"/>
    <property type="project" value="UniProtKB-SubCell"/>
</dbReference>
<evidence type="ECO:0000256" key="6">
    <source>
        <dbReference type="ARBA" id="ARBA00023136"/>
    </source>
</evidence>
<keyword evidence="3 8" id="KW-0813">Transport</keyword>
<dbReference type="EMBL" id="PUHQ01000046">
    <property type="protein sequence ID" value="KAG0660228.1"/>
    <property type="molecule type" value="Genomic_DNA"/>
</dbReference>
<evidence type="ECO:0000313" key="12">
    <source>
        <dbReference type="EMBL" id="KAG0660228.1"/>
    </source>
</evidence>
<evidence type="ECO:0000256" key="10">
    <source>
        <dbReference type="SAM" id="Phobius"/>
    </source>
</evidence>
<dbReference type="InterPro" id="IPR050360">
    <property type="entry name" value="MFS_Sugar_Transporters"/>
</dbReference>
<feature type="transmembrane region" description="Helical" evidence="10">
    <location>
        <begin position="487"/>
        <end position="506"/>
    </location>
</feature>
<dbReference type="OrthoDB" id="6612291at2759"/>
<evidence type="ECO:0000256" key="9">
    <source>
        <dbReference type="SAM" id="MobiDB-lite"/>
    </source>
</evidence>
<evidence type="ECO:0000256" key="7">
    <source>
        <dbReference type="ARBA" id="ARBA00049119"/>
    </source>
</evidence>
<dbReference type="PROSITE" id="PS50850">
    <property type="entry name" value="MFS"/>
    <property type="match status" value="1"/>
</dbReference>
<comment type="subcellular location">
    <subcellularLocation>
        <location evidence="1">Membrane</location>
        <topology evidence="1">Multi-pass membrane protein</topology>
    </subcellularLocation>
</comment>
<dbReference type="AlphaFoldDB" id="A0A9P6W1P3"/>
<dbReference type="Pfam" id="PF00083">
    <property type="entry name" value="Sugar_tr"/>
    <property type="match status" value="1"/>
</dbReference>
<feature type="compositionally biased region" description="Low complexity" evidence="9">
    <location>
        <begin position="17"/>
        <end position="27"/>
    </location>
</feature>
<reference evidence="12 13" key="1">
    <citation type="submission" date="2020-11" db="EMBL/GenBank/DDBJ databases">
        <title>Kefir isolates.</title>
        <authorList>
            <person name="Marcisauskas S."/>
            <person name="Kim Y."/>
            <person name="Blasche S."/>
        </authorList>
    </citation>
    <scope>NUCLEOTIDE SEQUENCE [LARGE SCALE GENOMIC DNA]</scope>
    <source>
        <strain evidence="12 13">KR</strain>
    </source>
</reference>
<dbReference type="InterPro" id="IPR036259">
    <property type="entry name" value="MFS_trans_sf"/>
</dbReference>
<gene>
    <name evidence="12" type="ORF">C6P46_004682</name>
</gene>
<evidence type="ECO:0000256" key="2">
    <source>
        <dbReference type="ARBA" id="ARBA00010992"/>
    </source>
</evidence>
<comment type="caution">
    <text evidence="12">The sequence shown here is derived from an EMBL/GenBank/DDBJ whole genome shotgun (WGS) entry which is preliminary data.</text>
</comment>
<dbReference type="InterPro" id="IPR003663">
    <property type="entry name" value="Sugar/inositol_transpt"/>
</dbReference>
<dbReference type="InterPro" id="IPR005829">
    <property type="entry name" value="Sugar_transporter_CS"/>
</dbReference>
<sequence>MADDSHPPSKTTTLAGSAAPSRAASRPSVEKPANAPHPPSRAPSTYHVQDEVEEVPTKDRAPVFVVALCLFQSLAGLLFGWEQGVIAGLITNDAYQRRFGEPDAASASGYSIPSTRQSLITGFMSLGALFGALMIGYGSRRVGIKVSYLFSLIIYMAGVAIETSGHNSWVQEMMGRLVTGWGVGSLSLLAPLYQAECSPKHLRGLITGTYQLMATVGIFLSNAVNYSLHSRGDDFSWRFPIALQFIWAALVFAGTAASPESPRYYVQRGHLDRARVNLAKLRDLPEDDPALLAELDMIIKGVEDEKLANDSTYLDCFRPKDRMLQRTMNGILIQMGQQWTGVNFFFSYGNKFFAASGIKDSYQTQLILSGINVIGTFPGLFAVDKMGRRTVLFIGSAIMFSGQIIAGAVNTALPDDPAAGKALIFASCWFIFGFASSWGPLGWVVAAEQFPLKIAPLCVSLATASNWVTIIVPYITDDGYGNLQSKITFVWAGSIALFTTYVFFFIPETRGLSLVQVDEMYLTGVPAWRSSSWTPYGGATARNREERMNEAKRLKLGNETTHHETVAKRNLADDDANRV</sequence>
<evidence type="ECO:0000256" key="8">
    <source>
        <dbReference type="RuleBase" id="RU003346"/>
    </source>
</evidence>
<dbReference type="Proteomes" id="UP000777482">
    <property type="component" value="Unassembled WGS sequence"/>
</dbReference>
<evidence type="ECO:0000259" key="11">
    <source>
        <dbReference type="PROSITE" id="PS50850"/>
    </source>
</evidence>
<evidence type="ECO:0000256" key="3">
    <source>
        <dbReference type="ARBA" id="ARBA00022448"/>
    </source>
</evidence>
<dbReference type="SUPFAM" id="SSF103473">
    <property type="entry name" value="MFS general substrate transporter"/>
    <property type="match status" value="1"/>
</dbReference>
<feature type="domain" description="Major facilitator superfamily (MFS) profile" evidence="11">
    <location>
        <begin position="68"/>
        <end position="510"/>
    </location>
</feature>
<protein>
    <recommendedName>
        <fullName evidence="11">Major facilitator superfamily (MFS) profile domain-containing protein</fullName>
    </recommendedName>
</protein>
<accession>A0A9P6W1P3</accession>
<feature type="transmembrane region" description="Helical" evidence="10">
    <location>
        <begin position="205"/>
        <end position="225"/>
    </location>
</feature>
<dbReference type="PANTHER" id="PTHR48022:SF17">
    <property type="entry name" value="HEXOSE TRANSPORTER"/>
    <property type="match status" value="1"/>
</dbReference>
<evidence type="ECO:0000256" key="4">
    <source>
        <dbReference type="ARBA" id="ARBA00022692"/>
    </source>
</evidence>
<dbReference type="PRINTS" id="PR00171">
    <property type="entry name" value="SUGRTRNSPORT"/>
</dbReference>
<dbReference type="PANTHER" id="PTHR48022">
    <property type="entry name" value="PLASTIDIC GLUCOSE TRANSPORTER 4"/>
    <property type="match status" value="1"/>
</dbReference>
<feature type="transmembrane region" description="Helical" evidence="10">
    <location>
        <begin position="390"/>
        <end position="410"/>
    </location>
</feature>
<dbReference type="Gene3D" id="1.20.1250.20">
    <property type="entry name" value="MFS general substrate transporter like domains"/>
    <property type="match status" value="1"/>
</dbReference>
<feature type="transmembrane region" description="Helical" evidence="10">
    <location>
        <begin position="142"/>
        <end position="161"/>
    </location>
</feature>
<dbReference type="NCBIfam" id="TIGR00879">
    <property type="entry name" value="SP"/>
    <property type="match status" value="1"/>
</dbReference>
<feature type="transmembrane region" description="Helical" evidence="10">
    <location>
        <begin position="366"/>
        <end position="383"/>
    </location>
</feature>
<dbReference type="GO" id="GO:0005351">
    <property type="term" value="F:carbohydrate:proton symporter activity"/>
    <property type="evidence" value="ECO:0007669"/>
    <property type="project" value="TreeGrafter"/>
</dbReference>
<proteinExistence type="inferred from homology"/>
<organism evidence="12 13">
    <name type="scientific">Rhodotorula mucilaginosa</name>
    <name type="common">Yeast</name>
    <name type="synonym">Rhodotorula rubra</name>
    <dbReference type="NCBI Taxonomy" id="5537"/>
    <lineage>
        <taxon>Eukaryota</taxon>
        <taxon>Fungi</taxon>
        <taxon>Dikarya</taxon>
        <taxon>Basidiomycota</taxon>
        <taxon>Pucciniomycotina</taxon>
        <taxon>Microbotryomycetes</taxon>
        <taxon>Sporidiobolales</taxon>
        <taxon>Sporidiobolaceae</taxon>
        <taxon>Rhodotorula</taxon>
    </lineage>
</organism>
<dbReference type="InterPro" id="IPR005828">
    <property type="entry name" value="MFS_sugar_transport-like"/>
</dbReference>
<comment type="similarity">
    <text evidence="2 8">Belongs to the major facilitator superfamily. Sugar transporter (TC 2.A.1.1) family.</text>
</comment>
<keyword evidence="13" id="KW-1185">Reference proteome</keyword>
<dbReference type="PROSITE" id="PS00216">
    <property type="entry name" value="SUGAR_TRANSPORT_1"/>
    <property type="match status" value="1"/>
</dbReference>
<comment type="catalytic activity">
    <reaction evidence="7">
        <text>myo-inositol(out) + H(+)(out) = myo-inositol(in) + H(+)(in)</text>
        <dbReference type="Rhea" id="RHEA:60364"/>
        <dbReference type="ChEBI" id="CHEBI:15378"/>
        <dbReference type="ChEBI" id="CHEBI:17268"/>
    </reaction>
</comment>
<evidence type="ECO:0000256" key="1">
    <source>
        <dbReference type="ARBA" id="ARBA00004141"/>
    </source>
</evidence>
<dbReference type="InterPro" id="IPR020846">
    <property type="entry name" value="MFS_dom"/>
</dbReference>
<feature type="transmembrane region" description="Helical" evidence="10">
    <location>
        <begin position="237"/>
        <end position="258"/>
    </location>
</feature>
<keyword evidence="5 10" id="KW-1133">Transmembrane helix</keyword>
<feature type="transmembrane region" description="Helical" evidence="10">
    <location>
        <begin position="118"/>
        <end position="135"/>
    </location>
</feature>
<evidence type="ECO:0000256" key="5">
    <source>
        <dbReference type="ARBA" id="ARBA00022989"/>
    </source>
</evidence>
<name>A0A9P6W1P3_RHOMI</name>
<evidence type="ECO:0000313" key="13">
    <source>
        <dbReference type="Proteomes" id="UP000777482"/>
    </source>
</evidence>
<keyword evidence="6 10" id="KW-0472">Membrane</keyword>
<feature type="transmembrane region" description="Helical" evidence="10">
    <location>
        <begin position="454"/>
        <end position="475"/>
    </location>
</feature>
<keyword evidence="4 10" id="KW-0812">Transmembrane</keyword>